<dbReference type="WBParaSite" id="ECPE_0001184901-mRNA-1">
    <property type="protein sequence ID" value="ECPE_0001184901-mRNA-1"/>
    <property type="gene ID" value="ECPE_0001184901"/>
</dbReference>
<dbReference type="Proteomes" id="UP000272942">
    <property type="component" value="Unassembled WGS sequence"/>
</dbReference>
<dbReference type="EMBL" id="UZAN01051570">
    <property type="protein sequence ID" value="VDP88990.1"/>
    <property type="molecule type" value="Genomic_DNA"/>
</dbReference>
<evidence type="ECO:0000313" key="1">
    <source>
        <dbReference type="EMBL" id="VDP88990.1"/>
    </source>
</evidence>
<proteinExistence type="predicted"/>
<accession>A0A183AXX9</accession>
<keyword evidence="2" id="KW-1185">Reference proteome</keyword>
<gene>
    <name evidence="1" type="ORF">ECPE_LOCUS11814</name>
</gene>
<name>A0A183AXX9_9TREM</name>
<organism evidence="3">
    <name type="scientific">Echinostoma caproni</name>
    <dbReference type="NCBI Taxonomy" id="27848"/>
    <lineage>
        <taxon>Eukaryota</taxon>
        <taxon>Metazoa</taxon>
        <taxon>Spiralia</taxon>
        <taxon>Lophotrochozoa</taxon>
        <taxon>Platyhelminthes</taxon>
        <taxon>Trematoda</taxon>
        <taxon>Digenea</taxon>
        <taxon>Plagiorchiida</taxon>
        <taxon>Echinostomata</taxon>
        <taxon>Echinostomatoidea</taxon>
        <taxon>Echinostomatidae</taxon>
        <taxon>Echinostoma</taxon>
    </lineage>
</organism>
<evidence type="ECO:0000313" key="3">
    <source>
        <dbReference type="WBParaSite" id="ECPE_0001184901-mRNA-1"/>
    </source>
</evidence>
<sequence>MLSPPLSLLSWVLPQTIQYDSLVPDTVGLDLSKAWGLNPLWKILALAVDVWRGCFEGFVRMGPHPGKRMNLLYSFLFIHILVTPFFPSIVRHFISPYLLPLEPHAESPR</sequence>
<reference evidence="1 2" key="2">
    <citation type="submission" date="2018-11" db="EMBL/GenBank/DDBJ databases">
        <authorList>
            <consortium name="Pathogen Informatics"/>
        </authorList>
    </citation>
    <scope>NUCLEOTIDE SEQUENCE [LARGE SCALE GENOMIC DNA]</scope>
    <source>
        <strain evidence="1 2">Egypt</strain>
    </source>
</reference>
<dbReference type="AlphaFoldDB" id="A0A183AXX9"/>
<protein>
    <submittedName>
        <fullName evidence="3">EXPERA domain-containing protein</fullName>
    </submittedName>
</protein>
<reference evidence="3" key="1">
    <citation type="submission" date="2016-06" db="UniProtKB">
        <authorList>
            <consortium name="WormBaseParasite"/>
        </authorList>
    </citation>
    <scope>IDENTIFICATION</scope>
</reference>
<evidence type="ECO:0000313" key="2">
    <source>
        <dbReference type="Proteomes" id="UP000272942"/>
    </source>
</evidence>